<keyword evidence="2" id="KW-0234">DNA repair</keyword>
<evidence type="ECO:0000313" key="5">
    <source>
        <dbReference type="Proteomes" id="UP001141327"/>
    </source>
</evidence>
<sequence>MSALFAGLRPVLTKRAHEELGGAFDFQIGPIGVFYVDEECLLAPHQTLQNIIPRILEAMTSCRRRVVFFHANGHPLLLERLQTDLVLEGCSTFPVASVTELGSLIGQLFLQTKRVHQALGLRAAPGQPFQMHPPTTLETPRKEKLVAAAKAIPTLSDVRARALLDAFGSLECLSLATRSQLQDTQGIGAKTAETVATFLQG</sequence>
<dbReference type="EMBL" id="JAPMOS010000107">
    <property type="protein sequence ID" value="KAJ4455446.1"/>
    <property type="molecule type" value="Genomic_DNA"/>
</dbReference>
<dbReference type="SUPFAM" id="SSF47781">
    <property type="entry name" value="RuvA domain 2-like"/>
    <property type="match status" value="1"/>
</dbReference>
<name>A0ABQ8UC30_9EUKA</name>
<dbReference type="InterPro" id="IPR010994">
    <property type="entry name" value="RuvA_2-like"/>
</dbReference>
<reference evidence="4" key="1">
    <citation type="journal article" date="2022" name="bioRxiv">
        <title>Genomics of Preaxostyla Flagellates Illuminates Evolutionary Transitions and the Path Towards Mitochondrial Loss.</title>
        <authorList>
            <person name="Novak L.V.F."/>
            <person name="Treitli S.C."/>
            <person name="Pyrih J."/>
            <person name="Halakuc P."/>
            <person name="Pipaliya S.V."/>
            <person name="Vacek V."/>
            <person name="Brzon O."/>
            <person name="Soukal P."/>
            <person name="Eme L."/>
            <person name="Dacks J.B."/>
            <person name="Karnkowska A."/>
            <person name="Elias M."/>
            <person name="Hampl V."/>
        </authorList>
    </citation>
    <scope>NUCLEOTIDE SEQUENCE</scope>
    <source>
        <strain evidence="4">RCP-MX</strain>
    </source>
</reference>
<feature type="domain" description="DisA/LigA helix-hairpin-helix motif" evidence="3">
    <location>
        <begin position="151"/>
        <end position="200"/>
    </location>
</feature>
<gene>
    <name evidence="4" type="ORF">PAPYR_9593</name>
</gene>
<keyword evidence="5" id="KW-1185">Reference proteome</keyword>
<dbReference type="Gene3D" id="1.10.150.20">
    <property type="entry name" value="5' to 3' exonuclease, C-terminal subdomain"/>
    <property type="match status" value="1"/>
</dbReference>
<dbReference type="Proteomes" id="UP001141327">
    <property type="component" value="Unassembled WGS sequence"/>
</dbReference>
<comment type="caution">
    <text evidence="4">The sequence shown here is derived from an EMBL/GenBank/DDBJ whole genome shotgun (WGS) entry which is preliminary data.</text>
</comment>
<keyword evidence="1" id="KW-0227">DNA damage</keyword>
<evidence type="ECO:0000256" key="2">
    <source>
        <dbReference type="ARBA" id="ARBA00023204"/>
    </source>
</evidence>
<proteinExistence type="predicted"/>
<organism evidence="4 5">
    <name type="scientific">Paratrimastix pyriformis</name>
    <dbReference type="NCBI Taxonomy" id="342808"/>
    <lineage>
        <taxon>Eukaryota</taxon>
        <taxon>Metamonada</taxon>
        <taxon>Preaxostyla</taxon>
        <taxon>Paratrimastigidae</taxon>
        <taxon>Paratrimastix</taxon>
    </lineage>
</organism>
<dbReference type="Pfam" id="PF12826">
    <property type="entry name" value="HHH_2"/>
    <property type="match status" value="1"/>
</dbReference>
<accession>A0ABQ8UC30</accession>
<protein>
    <recommendedName>
        <fullName evidence="3">DisA/LigA helix-hairpin-helix motif domain-containing protein</fullName>
    </recommendedName>
</protein>
<dbReference type="InterPro" id="IPR041663">
    <property type="entry name" value="DisA/LigA_HHH"/>
</dbReference>
<evidence type="ECO:0000259" key="3">
    <source>
        <dbReference type="Pfam" id="PF12826"/>
    </source>
</evidence>
<evidence type="ECO:0000313" key="4">
    <source>
        <dbReference type="EMBL" id="KAJ4455446.1"/>
    </source>
</evidence>
<evidence type="ECO:0000256" key="1">
    <source>
        <dbReference type="ARBA" id="ARBA00022763"/>
    </source>
</evidence>